<evidence type="ECO:0000256" key="1">
    <source>
        <dbReference type="SAM" id="Phobius"/>
    </source>
</evidence>
<dbReference type="EMBL" id="BK015835">
    <property type="protein sequence ID" value="DAE27368.1"/>
    <property type="molecule type" value="Genomic_DNA"/>
</dbReference>
<keyword evidence="1" id="KW-0472">Membrane</keyword>
<name>A0A8S5R7J4_9VIRU</name>
<keyword evidence="1" id="KW-0812">Transmembrane</keyword>
<organism evidence="2">
    <name type="scientific">virus sp. ct8MV80</name>
    <dbReference type="NCBI Taxonomy" id="2826793"/>
    <lineage>
        <taxon>Viruses</taxon>
    </lineage>
</organism>
<keyword evidence="1" id="KW-1133">Transmembrane helix</keyword>
<protein>
    <submittedName>
        <fullName evidence="2">Uncharacterized protein</fullName>
    </submittedName>
</protein>
<reference evidence="2" key="1">
    <citation type="journal article" date="2021" name="Proc. Natl. Acad. Sci. U.S.A.">
        <title>A Catalog of Tens of Thousands of Viruses from Human Metagenomes Reveals Hidden Associations with Chronic Diseases.</title>
        <authorList>
            <person name="Tisza M.J."/>
            <person name="Buck C.B."/>
        </authorList>
    </citation>
    <scope>NUCLEOTIDE SEQUENCE</scope>
    <source>
        <strain evidence="2">Ct8MV80</strain>
    </source>
</reference>
<sequence>MFKIKNVNSTHTKFYASYGNVKTTHTFLDDCKMLQNIENLREKLPSFMGYSNIDSIYNKKRQYACAFIKAWHLMHFILYFSIFKRFLKNLKKSVSKDLTRKNNYGILFLK</sequence>
<proteinExistence type="predicted"/>
<accession>A0A8S5R7J4</accession>
<feature type="transmembrane region" description="Helical" evidence="1">
    <location>
        <begin position="63"/>
        <end position="82"/>
    </location>
</feature>
<evidence type="ECO:0000313" key="2">
    <source>
        <dbReference type="EMBL" id="DAE27368.1"/>
    </source>
</evidence>